<evidence type="ECO:0000313" key="3">
    <source>
        <dbReference type="EMBL" id="MDA0161598.1"/>
    </source>
</evidence>
<dbReference type="PANTHER" id="PTHR10587">
    <property type="entry name" value="GLYCOSYL TRANSFERASE-RELATED"/>
    <property type="match status" value="1"/>
</dbReference>
<dbReference type="RefSeq" id="WP_270040815.1">
    <property type="nucleotide sequence ID" value="NZ_JAPDOD010000013.1"/>
</dbReference>
<accession>A0A9X3MUN9</accession>
<gene>
    <name evidence="3" type="ORF">OM076_15075</name>
</gene>
<reference evidence="3" key="1">
    <citation type="submission" date="2022-10" db="EMBL/GenBank/DDBJ databases">
        <title>The WGS of Solirubrobacter ginsenosidimutans DSM 21036.</title>
        <authorList>
            <person name="Jiang Z."/>
        </authorList>
    </citation>
    <scope>NUCLEOTIDE SEQUENCE</scope>
    <source>
        <strain evidence="3">DSM 21036</strain>
    </source>
</reference>
<dbReference type="Proteomes" id="UP001149140">
    <property type="component" value="Unassembled WGS sequence"/>
</dbReference>
<dbReference type="AlphaFoldDB" id="A0A9X3MUN9"/>
<name>A0A9X3MUN9_9ACTN</name>
<feature type="chain" id="PRO_5040914465" evidence="1">
    <location>
        <begin position="24"/>
        <end position="714"/>
    </location>
</feature>
<sequence>MNAHRALWVTAALLMLPAAPAAAAPDLTLSASHASPTFLRAQAPNTTLYAGTLTLRVTNGGADATDGSVVTVTETLPAGLGALTNNPGAGAGPTAASGPGWTCTGTTTSRCTRSDVLAPGGGYPPITITVSVASSAGTTVRTAPTLTGGGDAAGASATDDIPVAADACPNGWASGPLNPERPDGCTLLDLVWEGEPFADDAAFVARVDEIAAQFPGSSAAAIVAAIKAPTAGPDNSCNTRIALTFDDGPSVYRAQTLAHLRAKGVPVTFFDVGMRLEANPQLSRFELAEGHTLLGHSWDHPNLGSIPANVLAFEVTDTAARFAANGAPYSFNVLRPPFLSVNAATTAALAAMGFTVTPNPISATDWDPARSAAQIRDGIVNALRPGVAILLHDGPVDSPAGQATVDAVPLIIDAARARGYCFGTVDRAGQVVANRYVSSGAPIPTVTNPVPYLPLAYPGSAPAPAVTVPQPLKLAATHSPAVFVRGETGTLTLAVSNPTDGPTDGSTTTVTQAIPAGLTATGANGTGWTCTGTATITCTRNDVLAPGATFPPIAIGVRVASTAGPVLTTAPKVTGRSGNVWVDTAADRISTAAPVPGDVGGSVPATLSLTLGAPPTFGAFAPGVAKDYVASTTATVTSSAGDAALTVSDPGHLTNGVFALPQPLRVELAKASWDGPVANEAVAITFRQRVEATDALRTGAYSRTLGFTLSTTTP</sequence>
<comment type="caution">
    <text evidence="3">The sequence shown here is derived from an EMBL/GenBank/DDBJ whole genome shotgun (WGS) entry which is preliminary data.</text>
</comment>
<dbReference type="GO" id="GO:0016810">
    <property type="term" value="F:hydrolase activity, acting on carbon-nitrogen (but not peptide) bonds"/>
    <property type="evidence" value="ECO:0007669"/>
    <property type="project" value="InterPro"/>
</dbReference>
<dbReference type="GO" id="GO:0005975">
    <property type="term" value="P:carbohydrate metabolic process"/>
    <property type="evidence" value="ECO:0007669"/>
    <property type="project" value="InterPro"/>
</dbReference>
<organism evidence="3 4">
    <name type="scientific">Solirubrobacter ginsenosidimutans</name>
    <dbReference type="NCBI Taxonomy" id="490573"/>
    <lineage>
        <taxon>Bacteria</taxon>
        <taxon>Bacillati</taxon>
        <taxon>Actinomycetota</taxon>
        <taxon>Thermoleophilia</taxon>
        <taxon>Solirubrobacterales</taxon>
        <taxon>Solirubrobacteraceae</taxon>
        <taxon>Solirubrobacter</taxon>
    </lineage>
</organism>
<proteinExistence type="predicted"/>
<dbReference type="InterPro" id="IPR011330">
    <property type="entry name" value="Glyco_hydro/deAcase_b/a-brl"/>
</dbReference>
<dbReference type="CDD" id="cd10917">
    <property type="entry name" value="CE4_NodB_like_6s_7s"/>
    <property type="match status" value="1"/>
</dbReference>
<evidence type="ECO:0000256" key="1">
    <source>
        <dbReference type="SAM" id="SignalP"/>
    </source>
</evidence>
<dbReference type="Gene3D" id="3.20.20.370">
    <property type="entry name" value="Glycoside hydrolase/deacetylase"/>
    <property type="match status" value="1"/>
</dbReference>
<evidence type="ECO:0000259" key="2">
    <source>
        <dbReference type="PROSITE" id="PS51677"/>
    </source>
</evidence>
<evidence type="ECO:0000313" key="4">
    <source>
        <dbReference type="Proteomes" id="UP001149140"/>
    </source>
</evidence>
<feature type="signal peptide" evidence="1">
    <location>
        <begin position="1"/>
        <end position="23"/>
    </location>
</feature>
<dbReference type="Pfam" id="PF01522">
    <property type="entry name" value="Polysacc_deac_1"/>
    <property type="match status" value="1"/>
</dbReference>
<feature type="domain" description="NodB homology" evidence="2">
    <location>
        <begin position="239"/>
        <end position="423"/>
    </location>
</feature>
<keyword evidence="1" id="KW-0732">Signal</keyword>
<dbReference type="InterPro" id="IPR050248">
    <property type="entry name" value="Polysacc_deacetylase_ArnD"/>
</dbReference>
<protein>
    <submittedName>
        <fullName evidence="3">Polysaccharide deacetylase family protein</fullName>
    </submittedName>
</protein>
<dbReference type="SUPFAM" id="SSF88713">
    <property type="entry name" value="Glycoside hydrolase/deacetylase"/>
    <property type="match status" value="1"/>
</dbReference>
<dbReference type="InterPro" id="IPR002509">
    <property type="entry name" value="NODB_dom"/>
</dbReference>
<dbReference type="PROSITE" id="PS51677">
    <property type="entry name" value="NODB"/>
    <property type="match status" value="1"/>
</dbReference>
<keyword evidence="4" id="KW-1185">Reference proteome</keyword>
<dbReference type="EMBL" id="JAPDOD010000013">
    <property type="protein sequence ID" value="MDA0161598.1"/>
    <property type="molecule type" value="Genomic_DNA"/>
</dbReference>